<reference evidence="3 4" key="1">
    <citation type="submission" date="2018-09" db="EMBL/GenBank/DDBJ databases">
        <title>Discovery and Ecogenomic Context for Candidatus Cryosericales, a Global Caldiserica Order Active in Thawing Permafrost.</title>
        <authorList>
            <person name="Martinez M.A."/>
            <person name="Woodcroft B.J."/>
            <person name="Ignacio Espinoza J.C."/>
            <person name="Zayed A."/>
            <person name="Singleton C.M."/>
            <person name="Boyd J."/>
            <person name="Li Y.-F."/>
            <person name="Purvine S."/>
            <person name="Maughan H."/>
            <person name="Hodgkins S.B."/>
            <person name="Anderson D."/>
            <person name="Sederholm M."/>
            <person name="Temperton B."/>
            <person name="Saleska S.R."/>
            <person name="Tyson G.W."/>
            <person name="Rich V.I."/>
        </authorList>
    </citation>
    <scope>NUCLEOTIDE SEQUENCE [LARGE SCALE GENOMIC DNA]</scope>
    <source>
        <strain evidence="2 4">SMC5</strain>
        <strain evidence="1 3">SMC6</strain>
    </source>
</reference>
<name>A0A398DA14_9BACT</name>
<proteinExistence type="predicted"/>
<dbReference type="Proteomes" id="UP000266260">
    <property type="component" value="Unassembled WGS sequence"/>
</dbReference>
<accession>A0A398DFZ6</accession>
<accession>A0A398DA14</accession>
<evidence type="ECO:0000313" key="4">
    <source>
        <dbReference type="Proteomes" id="UP000266489"/>
    </source>
</evidence>
<comment type="caution">
    <text evidence="1">The sequence shown here is derived from an EMBL/GenBank/DDBJ whole genome shotgun (WGS) entry which is preliminary data.</text>
</comment>
<dbReference type="Proteomes" id="UP000266489">
    <property type="component" value="Unassembled WGS sequence"/>
</dbReference>
<evidence type="ECO:0000313" key="2">
    <source>
        <dbReference type="EMBL" id="RIE12589.1"/>
    </source>
</evidence>
<dbReference type="EMBL" id="QXIT01000055">
    <property type="protein sequence ID" value="RIE09257.1"/>
    <property type="molecule type" value="Genomic_DNA"/>
</dbReference>
<evidence type="ECO:0000313" key="1">
    <source>
        <dbReference type="EMBL" id="RIE09257.1"/>
    </source>
</evidence>
<sequence>MSVPLELDALPNKTLDGKTLAITEQGVASGSKAQTLTVPVPSGQTQMVVEYGSGSITNGFVLVEASEKVVKNASGSIWLLRMNSTKGTWVRCDDAFGGIITSDQGSSFARVGSLLYFTHTDMKIGCIDTSATSLSVTLPETINTLLAKLHREQPIDAPYNVQAQLASDNGTLIIEYPDANWNALYYAVDASGTVLGSLRSDKTSITSFDAKGKQGSSINTPGSISFPSIGLFQ</sequence>
<dbReference type="AlphaFoldDB" id="A0A398DA14"/>
<gene>
    <name evidence="2" type="ORF">SMC5_03495</name>
    <name evidence="1" type="ORF">SMC6_03105</name>
</gene>
<dbReference type="EMBL" id="QXIU01000090">
    <property type="protein sequence ID" value="RIE12589.1"/>
    <property type="molecule type" value="Genomic_DNA"/>
</dbReference>
<keyword evidence="3" id="KW-1185">Reference proteome</keyword>
<evidence type="ECO:0000313" key="3">
    <source>
        <dbReference type="Proteomes" id="UP000266260"/>
    </source>
</evidence>
<protein>
    <submittedName>
        <fullName evidence="1">Uncharacterized protein</fullName>
    </submittedName>
</protein>
<organism evidence="1 3">
    <name type="scientific">Candidatus Cryosericum odellii</name>
    <dbReference type="NCBI Taxonomy" id="2290917"/>
    <lineage>
        <taxon>Bacteria</taxon>
        <taxon>Pseudomonadati</taxon>
        <taxon>Caldisericota/Cryosericota group</taxon>
        <taxon>Candidatus Cryosericota</taxon>
        <taxon>Candidatus Cryosericia</taxon>
        <taxon>Candidatus Cryosericales</taxon>
        <taxon>Candidatus Cryosericaceae</taxon>
        <taxon>Candidatus Cryosericum</taxon>
    </lineage>
</organism>